<name>A0A8J6C9U2_DIALT</name>
<keyword evidence="1" id="KW-0732">Signal</keyword>
<sequence>MQVRRGVRSAVALVALSSAAYAYGLSSPPVSTPPPAPATKRGVPGAVAAVVRFSRHVAGAIGHAGAQHINHIGARRSRERASGADKILAALDSSFGRIVLRQLFHAVDADRDGVLNRAESMDGLRRIPGLGLAPAARLEEVARRADKDGDARISINEVLTSPRELRRPLVELALAAFATTDGDAARAARTSR</sequence>
<dbReference type="InterPro" id="IPR002048">
    <property type="entry name" value="EF_hand_dom"/>
</dbReference>
<dbReference type="PROSITE" id="PS50222">
    <property type="entry name" value="EF_HAND_2"/>
    <property type="match status" value="2"/>
</dbReference>
<dbReference type="Gene3D" id="1.10.238.10">
    <property type="entry name" value="EF-hand"/>
    <property type="match status" value="1"/>
</dbReference>
<evidence type="ECO:0000256" key="1">
    <source>
        <dbReference type="SAM" id="SignalP"/>
    </source>
</evidence>
<dbReference type="InterPro" id="IPR011992">
    <property type="entry name" value="EF-hand-dom_pair"/>
</dbReference>
<dbReference type="AlphaFoldDB" id="A0A8J6C9U2"/>
<dbReference type="GO" id="GO:0005509">
    <property type="term" value="F:calcium ion binding"/>
    <property type="evidence" value="ECO:0007669"/>
    <property type="project" value="InterPro"/>
</dbReference>
<evidence type="ECO:0000259" key="2">
    <source>
        <dbReference type="PROSITE" id="PS50222"/>
    </source>
</evidence>
<feature type="domain" description="EF-hand" evidence="2">
    <location>
        <begin position="95"/>
        <end position="130"/>
    </location>
</feature>
<evidence type="ECO:0000313" key="4">
    <source>
        <dbReference type="Proteomes" id="UP000751190"/>
    </source>
</evidence>
<dbReference type="CDD" id="cd00051">
    <property type="entry name" value="EFh"/>
    <property type="match status" value="1"/>
</dbReference>
<evidence type="ECO:0000313" key="3">
    <source>
        <dbReference type="EMBL" id="KAG8463371.1"/>
    </source>
</evidence>
<keyword evidence="4" id="KW-1185">Reference proteome</keyword>
<feature type="chain" id="PRO_5035189177" description="EF-hand domain-containing protein" evidence="1">
    <location>
        <begin position="25"/>
        <end position="192"/>
    </location>
</feature>
<comment type="caution">
    <text evidence="3">The sequence shown here is derived from an EMBL/GenBank/DDBJ whole genome shotgun (WGS) entry which is preliminary data.</text>
</comment>
<feature type="signal peptide" evidence="1">
    <location>
        <begin position="1"/>
        <end position="24"/>
    </location>
</feature>
<dbReference type="Proteomes" id="UP000751190">
    <property type="component" value="Unassembled WGS sequence"/>
</dbReference>
<gene>
    <name evidence="3" type="ORF">KFE25_004882</name>
</gene>
<accession>A0A8J6C9U2</accession>
<dbReference type="EMBL" id="JAGTXO010000016">
    <property type="protein sequence ID" value="KAG8463371.1"/>
    <property type="molecule type" value="Genomic_DNA"/>
</dbReference>
<dbReference type="SUPFAM" id="SSF47473">
    <property type="entry name" value="EF-hand"/>
    <property type="match status" value="1"/>
</dbReference>
<organism evidence="3 4">
    <name type="scientific">Diacronema lutheri</name>
    <name type="common">Unicellular marine alga</name>
    <name type="synonym">Monochrysis lutheri</name>
    <dbReference type="NCBI Taxonomy" id="2081491"/>
    <lineage>
        <taxon>Eukaryota</taxon>
        <taxon>Haptista</taxon>
        <taxon>Haptophyta</taxon>
        <taxon>Pavlovophyceae</taxon>
        <taxon>Pavlovales</taxon>
        <taxon>Pavlovaceae</taxon>
        <taxon>Diacronema</taxon>
    </lineage>
</organism>
<protein>
    <recommendedName>
        <fullName evidence="2">EF-hand domain-containing protein</fullName>
    </recommendedName>
</protein>
<dbReference type="Pfam" id="PF13499">
    <property type="entry name" value="EF-hand_7"/>
    <property type="match status" value="1"/>
</dbReference>
<reference evidence="3" key="1">
    <citation type="submission" date="2021-05" db="EMBL/GenBank/DDBJ databases">
        <title>The genome of the haptophyte Pavlova lutheri (Diacronema luteri, Pavlovales) - a model for lipid biosynthesis in eukaryotic algae.</title>
        <authorList>
            <person name="Hulatt C.J."/>
            <person name="Posewitz M.C."/>
        </authorList>
    </citation>
    <scope>NUCLEOTIDE SEQUENCE</scope>
    <source>
        <strain evidence="3">NIVA-4/92</strain>
    </source>
</reference>
<feature type="domain" description="EF-hand" evidence="2">
    <location>
        <begin position="133"/>
        <end position="168"/>
    </location>
</feature>
<proteinExistence type="predicted"/>